<dbReference type="EC" id="5.2.1.8" evidence="11"/>
<evidence type="ECO:0000256" key="2">
    <source>
        <dbReference type="ARBA" id="ARBA00004193"/>
    </source>
</evidence>
<evidence type="ECO:0000256" key="3">
    <source>
        <dbReference type="ARBA" id="ARBA00006071"/>
    </source>
</evidence>
<dbReference type="InterPro" id="IPR000297">
    <property type="entry name" value="PPIase_PpiC"/>
</dbReference>
<sequence length="348" mass="37324">MWKKVLGVLVAVAVAVGLAAWGIGPKSIVTTDAGNVSQAEYYKNLKKSPAGQQELANMIIQKVLDDKYGDKVSKKSIEKQFKDAKQQYGSQFSQTLSQNGMDEDSFRQSLEIQALEKQAVIANENYSTKQLRKAYNSYQPKTNVSVILTSSEDDAKKVIAELNKGGDFAKLAKEKSIDTNTKKNGGKMTAFDSTDANLEDDFKSAAFKLKKGEYTKTPVASQSSQGYFIIKKNSQASKKSFSALKSKMKSILVEQTMSDTTKVQAIVGDELGKADVNIKDSTLQNVLSTYTQAAATAKAAKSSTSSESSSSKSSESSSSASSKSSESSNSSSSESSESSSSASSQDDK</sequence>
<evidence type="ECO:0000256" key="5">
    <source>
        <dbReference type="ARBA" id="ARBA00022729"/>
    </source>
</evidence>
<reference evidence="15" key="1">
    <citation type="submission" date="2016-08" db="EMBL/GenBank/DDBJ databases">
        <authorList>
            <person name="Varghese N."/>
            <person name="Submissions Spin"/>
        </authorList>
    </citation>
    <scope>NUCLEOTIDE SEQUENCE [LARGE SCALE GENOMIC DNA]</scope>
    <source>
        <strain evidence="15">R-53094</strain>
    </source>
</reference>
<dbReference type="PANTHER" id="PTHR47245">
    <property type="entry name" value="PEPTIDYLPROLYL ISOMERASE"/>
    <property type="match status" value="1"/>
</dbReference>
<keyword evidence="15" id="KW-1185">Reference proteome</keyword>
<dbReference type="InterPro" id="IPR046357">
    <property type="entry name" value="PPIase_dom_sf"/>
</dbReference>
<dbReference type="InterPro" id="IPR027304">
    <property type="entry name" value="Trigger_fact/SurA_dom_sf"/>
</dbReference>
<keyword evidence="10" id="KW-0449">Lipoprotein</keyword>
<evidence type="ECO:0000256" key="11">
    <source>
        <dbReference type="HAMAP-Rule" id="MF_01145"/>
    </source>
</evidence>
<comment type="catalytic activity">
    <reaction evidence="1 11">
        <text>[protein]-peptidylproline (omega=180) = [protein]-peptidylproline (omega=0)</text>
        <dbReference type="Rhea" id="RHEA:16237"/>
        <dbReference type="Rhea" id="RHEA-COMP:10747"/>
        <dbReference type="Rhea" id="RHEA-COMP:10748"/>
        <dbReference type="ChEBI" id="CHEBI:83833"/>
        <dbReference type="ChEBI" id="CHEBI:83834"/>
        <dbReference type="EC" id="5.2.1.8"/>
    </reaction>
</comment>
<evidence type="ECO:0000256" key="8">
    <source>
        <dbReference type="ARBA" id="ARBA00023139"/>
    </source>
</evidence>
<keyword evidence="8" id="KW-0564">Palmitate</keyword>
<keyword evidence="5 11" id="KW-0732">Signal</keyword>
<comment type="function">
    <text evidence="11">Plays a major role in protein secretion by helping the post-translocational extracellular folding of several secreted proteins.</text>
</comment>
<comment type="similarity">
    <text evidence="3 11">Belongs to the PrsA family.</text>
</comment>
<dbReference type="OrthoDB" id="14196at2"/>
<dbReference type="HAMAP" id="MF_01145">
    <property type="entry name" value="Foldase_PrsA"/>
    <property type="match status" value="1"/>
</dbReference>
<dbReference type="InterPro" id="IPR050245">
    <property type="entry name" value="PrsA_foldase"/>
</dbReference>
<feature type="domain" description="PpiC" evidence="13">
    <location>
        <begin position="139"/>
        <end position="234"/>
    </location>
</feature>
<accession>A0A1C4AH78</accession>
<dbReference type="SUPFAM" id="SSF109998">
    <property type="entry name" value="Triger factor/SurA peptide-binding domain-like"/>
    <property type="match status" value="1"/>
</dbReference>
<dbReference type="GO" id="GO:0003755">
    <property type="term" value="F:peptidyl-prolyl cis-trans isomerase activity"/>
    <property type="evidence" value="ECO:0007669"/>
    <property type="project" value="UniProtKB-UniRule"/>
</dbReference>
<evidence type="ECO:0000256" key="1">
    <source>
        <dbReference type="ARBA" id="ARBA00000971"/>
    </source>
</evidence>
<dbReference type="AlphaFoldDB" id="A0A1C4AH78"/>
<gene>
    <name evidence="11" type="primary">prsA</name>
    <name evidence="14" type="ORF">GA0061074_10580</name>
</gene>
<proteinExistence type="inferred from homology"/>
<dbReference type="PROSITE" id="PS50198">
    <property type="entry name" value="PPIC_PPIASE_2"/>
    <property type="match status" value="1"/>
</dbReference>
<dbReference type="GO" id="GO:0005886">
    <property type="term" value="C:plasma membrane"/>
    <property type="evidence" value="ECO:0007669"/>
    <property type="project" value="UniProtKB-SubCell"/>
</dbReference>
<keyword evidence="4 11" id="KW-1003">Cell membrane</keyword>
<organism evidence="14 15">
    <name type="scientific">Weissella bombi</name>
    <dbReference type="NCBI Taxonomy" id="1505725"/>
    <lineage>
        <taxon>Bacteria</taxon>
        <taxon>Bacillati</taxon>
        <taxon>Bacillota</taxon>
        <taxon>Bacilli</taxon>
        <taxon>Lactobacillales</taxon>
        <taxon>Lactobacillaceae</taxon>
        <taxon>Weissella</taxon>
    </lineage>
</organism>
<protein>
    <recommendedName>
        <fullName evidence="11">Foldase protein PrsA</fullName>
        <ecNumber evidence="11">5.2.1.8</ecNumber>
    </recommendedName>
</protein>
<dbReference type="PANTHER" id="PTHR47245:SF1">
    <property type="entry name" value="FOLDASE PROTEIN PRSA"/>
    <property type="match status" value="1"/>
</dbReference>
<dbReference type="Gene3D" id="3.10.50.40">
    <property type="match status" value="1"/>
</dbReference>
<keyword evidence="9 11" id="KW-0413">Isomerase</keyword>
<keyword evidence="6 11" id="KW-0697">Rotamase</keyword>
<dbReference type="SUPFAM" id="SSF54534">
    <property type="entry name" value="FKBP-like"/>
    <property type="match status" value="1"/>
</dbReference>
<dbReference type="Proteomes" id="UP000199268">
    <property type="component" value="Unassembled WGS sequence"/>
</dbReference>
<dbReference type="Pfam" id="PF00639">
    <property type="entry name" value="Rotamase"/>
    <property type="match status" value="1"/>
</dbReference>
<evidence type="ECO:0000256" key="10">
    <source>
        <dbReference type="ARBA" id="ARBA00023288"/>
    </source>
</evidence>
<dbReference type="STRING" id="1505725.GA0061074_10580"/>
<dbReference type="EMBL" id="FMAO01000005">
    <property type="protein sequence ID" value="SCB93861.1"/>
    <property type="molecule type" value="Genomic_DNA"/>
</dbReference>
<evidence type="ECO:0000256" key="9">
    <source>
        <dbReference type="ARBA" id="ARBA00023235"/>
    </source>
</evidence>
<feature type="region of interest" description="Disordered" evidence="12">
    <location>
        <begin position="297"/>
        <end position="348"/>
    </location>
</feature>
<evidence type="ECO:0000313" key="14">
    <source>
        <dbReference type="EMBL" id="SCB93861.1"/>
    </source>
</evidence>
<evidence type="ECO:0000313" key="15">
    <source>
        <dbReference type="Proteomes" id="UP000199268"/>
    </source>
</evidence>
<dbReference type="RefSeq" id="WP_092462395.1">
    <property type="nucleotide sequence ID" value="NZ_BJEE01000005.1"/>
</dbReference>
<dbReference type="InterPro" id="IPR023059">
    <property type="entry name" value="Foldase_PrsA"/>
</dbReference>
<comment type="subcellular location">
    <subcellularLocation>
        <location evidence="2">Cell membrane</location>
        <topology evidence="2">Lipid-anchor</topology>
    </subcellularLocation>
</comment>
<name>A0A1C4AH78_9LACO</name>
<evidence type="ECO:0000256" key="6">
    <source>
        <dbReference type="ARBA" id="ARBA00023110"/>
    </source>
</evidence>
<evidence type="ECO:0000256" key="7">
    <source>
        <dbReference type="ARBA" id="ARBA00023136"/>
    </source>
</evidence>
<evidence type="ECO:0000256" key="4">
    <source>
        <dbReference type="ARBA" id="ARBA00022475"/>
    </source>
</evidence>
<evidence type="ECO:0000256" key="12">
    <source>
        <dbReference type="SAM" id="MobiDB-lite"/>
    </source>
</evidence>
<evidence type="ECO:0000259" key="13">
    <source>
        <dbReference type="PROSITE" id="PS50198"/>
    </source>
</evidence>
<keyword evidence="7 11" id="KW-0472">Membrane</keyword>
<dbReference type="GO" id="GO:0006457">
    <property type="term" value="P:protein folding"/>
    <property type="evidence" value="ECO:0007669"/>
    <property type="project" value="UniProtKB-UniRule"/>
</dbReference>